<dbReference type="eggNOG" id="COG3706">
    <property type="taxonomic scope" value="Bacteria"/>
</dbReference>
<dbReference type="AlphaFoldDB" id="T0JCC4"/>
<accession>T0JCC4</accession>
<name>T0JCC4_9BACT</name>
<dbReference type="EMBL" id="AUPZ01000017">
    <property type="protein sequence ID" value="EQB34492.1"/>
    <property type="molecule type" value="Genomic_DNA"/>
</dbReference>
<dbReference type="PROSITE" id="PS50887">
    <property type="entry name" value="GGDEF"/>
    <property type="match status" value="1"/>
</dbReference>
<dbReference type="SUPFAM" id="SSF55073">
    <property type="entry name" value="Nucleotide cyclase"/>
    <property type="match status" value="1"/>
</dbReference>
<protein>
    <recommendedName>
        <fullName evidence="2">GGDEF domain-containing protein</fullName>
    </recommendedName>
</protein>
<keyword evidence="1" id="KW-0472">Membrane</keyword>
<evidence type="ECO:0000256" key="1">
    <source>
        <dbReference type="SAM" id="Phobius"/>
    </source>
</evidence>
<reference evidence="3 4" key="1">
    <citation type="submission" date="2013-07" db="EMBL/GenBank/DDBJ databases">
        <title>Sulfurimonas hongkongensis AST-10 Genome Sequencing.</title>
        <authorList>
            <person name="Cai L."/>
            <person name="Zhang T."/>
        </authorList>
    </citation>
    <scope>NUCLEOTIDE SEQUENCE [LARGE SCALE GENOMIC DNA]</scope>
    <source>
        <strain evidence="3 4">AST-10</strain>
    </source>
</reference>
<comment type="caution">
    <text evidence="3">The sequence shown here is derived from an EMBL/GenBank/DDBJ whole genome shotgun (WGS) entry which is preliminary data.</text>
</comment>
<gene>
    <name evidence="3" type="ORF">M947_10825</name>
</gene>
<keyword evidence="1" id="KW-0812">Transmembrane</keyword>
<dbReference type="Proteomes" id="UP000015520">
    <property type="component" value="Unassembled WGS sequence"/>
</dbReference>
<dbReference type="Pfam" id="PF00990">
    <property type="entry name" value="GGDEF"/>
    <property type="match status" value="1"/>
</dbReference>
<dbReference type="InterPro" id="IPR043128">
    <property type="entry name" value="Rev_trsase/Diguanyl_cyclase"/>
</dbReference>
<dbReference type="Gene3D" id="3.30.70.270">
    <property type="match status" value="1"/>
</dbReference>
<dbReference type="RefSeq" id="WP_021288400.1">
    <property type="nucleotide sequence ID" value="NZ_AUPZ01000017.1"/>
</dbReference>
<evidence type="ECO:0000313" key="4">
    <source>
        <dbReference type="Proteomes" id="UP000015520"/>
    </source>
</evidence>
<keyword evidence="1" id="KW-1133">Transmembrane helix</keyword>
<organism evidence="3 4">
    <name type="scientific">Sulfurimonas hongkongensis</name>
    <dbReference type="NCBI Taxonomy" id="1172190"/>
    <lineage>
        <taxon>Bacteria</taxon>
        <taxon>Pseudomonadati</taxon>
        <taxon>Campylobacterota</taxon>
        <taxon>Epsilonproteobacteria</taxon>
        <taxon>Campylobacterales</taxon>
        <taxon>Sulfurimonadaceae</taxon>
        <taxon>Sulfurimonas</taxon>
    </lineage>
</organism>
<dbReference type="InterPro" id="IPR000160">
    <property type="entry name" value="GGDEF_dom"/>
</dbReference>
<feature type="domain" description="GGDEF" evidence="2">
    <location>
        <begin position="262"/>
        <end position="394"/>
    </location>
</feature>
<sequence>MKHSINKIFSNFSMFLILSTLLVLILTLLIIEQKTSFTKIDILQNQKSIINSLKALKKDDIELALIQFNGKSNQLQHEIKKLQNLDKYNYVGKYLSNNSDEFLKDLDKLSKLTMNLNESAHNYYTKNLLDEEQESQKLKNAFDSINNFLDSMTIKNIAYAKDKHLLIEKVAFISLALLLFTSFWYRRRLKSIYKDILSLYAIDKGQNDYEVFSQEADAIQLRMKRKPVVTNNPSLKDPLTEINNYKGMINSYNQKKRIKDNNFTSVSIFEIDNFSKSKRTFSQLFTQTILKKVAFTISLHEQATDVIARTDYNQFTIILSRASKEASFKDIDTIRQSISEIKFKEPSGEPLAVTVSGGFVIKPNNQALEDSIKKAKEVLFHAQKKKNTISQIKDLAEHEF</sequence>
<dbReference type="OrthoDB" id="5333619at2"/>
<keyword evidence="4" id="KW-1185">Reference proteome</keyword>
<feature type="transmembrane region" description="Helical" evidence="1">
    <location>
        <begin position="12"/>
        <end position="31"/>
    </location>
</feature>
<dbReference type="SMART" id="SM00267">
    <property type="entry name" value="GGDEF"/>
    <property type="match status" value="1"/>
</dbReference>
<proteinExistence type="predicted"/>
<evidence type="ECO:0000313" key="3">
    <source>
        <dbReference type="EMBL" id="EQB34492.1"/>
    </source>
</evidence>
<dbReference type="NCBIfam" id="TIGR00254">
    <property type="entry name" value="GGDEF"/>
    <property type="match status" value="1"/>
</dbReference>
<dbReference type="STRING" id="1172190.M947_10825"/>
<evidence type="ECO:0000259" key="2">
    <source>
        <dbReference type="PROSITE" id="PS50887"/>
    </source>
</evidence>
<dbReference type="PATRIC" id="fig|1172190.3.peg.2086"/>
<dbReference type="InterPro" id="IPR029787">
    <property type="entry name" value="Nucleotide_cyclase"/>
</dbReference>